<reference evidence="2" key="2">
    <citation type="submission" date="2020-05" db="UniProtKB">
        <authorList>
            <consortium name="EnsemblMetazoa"/>
        </authorList>
    </citation>
    <scope>IDENTIFICATION</scope>
    <source>
        <strain evidence="2">IAEA</strain>
    </source>
</reference>
<dbReference type="STRING" id="7398.A0A1B0A568"/>
<organism evidence="2 3">
    <name type="scientific">Glossina pallidipes</name>
    <name type="common">Tsetse fly</name>
    <dbReference type="NCBI Taxonomy" id="7398"/>
    <lineage>
        <taxon>Eukaryota</taxon>
        <taxon>Metazoa</taxon>
        <taxon>Ecdysozoa</taxon>
        <taxon>Arthropoda</taxon>
        <taxon>Hexapoda</taxon>
        <taxon>Insecta</taxon>
        <taxon>Pterygota</taxon>
        <taxon>Neoptera</taxon>
        <taxon>Endopterygota</taxon>
        <taxon>Diptera</taxon>
        <taxon>Brachycera</taxon>
        <taxon>Muscomorpha</taxon>
        <taxon>Hippoboscoidea</taxon>
        <taxon>Glossinidae</taxon>
        <taxon>Glossina</taxon>
    </lineage>
</organism>
<evidence type="ECO:0000313" key="3">
    <source>
        <dbReference type="Proteomes" id="UP000092445"/>
    </source>
</evidence>
<dbReference type="Proteomes" id="UP000092445">
    <property type="component" value="Unassembled WGS sequence"/>
</dbReference>
<sequence length="225" mass="25432">MAERGHQVSKPLSDMPPSTQEAAIPLQGRMREDFRRRPRRLEEVFFDGKRRYRLILNHRQEWRVVELPWLPATKPGPHHGRAAEPLTQLTGGPRSRGQRPWGSRNRYGGRPRVNVAGPRATNSGGGIPQGQYLSKTPSPLTNDPLPEKAYFPGLSEDFRAIATREKIYPTCTYLPELLEQSYTKVASISPSFGKTVPRSAYDYYISVIVAYRLLLLHQQAGGKLT</sequence>
<protein>
    <submittedName>
        <fullName evidence="2">Uncharacterized protein</fullName>
    </submittedName>
</protein>
<evidence type="ECO:0000256" key="1">
    <source>
        <dbReference type="SAM" id="MobiDB-lite"/>
    </source>
</evidence>
<name>A0A1B0A568_GLOPL</name>
<accession>A0A1B0A568</accession>
<dbReference type="EnsemblMetazoa" id="GPAI034696-RA">
    <property type="protein sequence ID" value="GPAI034696-PA"/>
    <property type="gene ID" value="GPAI034696"/>
</dbReference>
<feature type="region of interest" description="Disordered" evidence="1">
    <location>
        <begin position="1"/>
        <end position="25"/>
    </location>
</feature>
<reference evidence="3" key="1">
    <citation type="submission" date="2014-03" db="EMBL/GenBank/DDBJ databases">
        <authorList>
            <person name="Aksoy S."/>
            <person name="Warren W."/>
            <person name="Wilson R.K."/>
        </authorList>
    </citation>
    <scope>NUCLEOTIDE SEQUENCE [LARGE SCALE GENOMIC DNA]</scope>
    <source>
        <strain evidence="3">IAEA</strain>
    </source>
</reference>
<proteinExistence type="predicted"/>
<keyword evidence="3" id="KW-1185">Reference proteome</keyword>
<dbReference type="VEuPathDB" id="VectorBase:GPAI034696"/>
<evidence type="ECO:0000313" key="2">
    <source>
        <dbReference type="EnsemblMetazoa" id="GPAI034696-PA"/>
    </source>
</evidence>
<feature type="region of interest" description="Disordered" evidence="1">
    <location>
        <begin position="74"/>
        <end position="139"/>
    </location>
</feature>
<dbReference type="AlphaFoldDB" id="A0A1B0A568"/>